<dbReference type="STRING" id="1285928.SAMN04487894_102358"/>
<reference evidence="4" key="1">
    <citation type="submission" date="2016-10" db="EMBL/GenBank/DDBJ databases">
        <authorList>
            <person name="Varghese N."/>
            <person name="Submissions S."/>
        </authorList>
    </citation>
    <scope>NUCLEOTIDE SEQUENCE [LARGE SCALE GENOMIC DNA]</scope>
    <source>
        <strain evidence="4">DSM 25811 / CCM 8410 / LMG 26954 / E90</strain>
    </source>
</reference>
<comment type="similarity">
    <text evidence="1 2">Belongs to the outer membrane factor (OMF) (TC 1.B.17) family.</text>
</comment>
<dbReference type="GO" id="GO:0015562">
    <property type="term" value="F:efflux transmembrane transporter activity"/>
    <property type="evidence" value="ECO:0007669"/>
    <property type="project" value="InterPro"/>
</dbReference>
<dbReference type="GO" id="GO:0005886">
    <property type="term" value="C:plasma membrane"/>
    <property type="evidence" value="ECO:0007669"/>
    <property type="project" value="UniProtKB-SubCell"/>
</dbReference>
<evidence type="ECO:0000313" key="3">
    <source>
        <dbReference type="EMBL" id="SDC42937.1"/>
    </source>
</evidence>
<accession>A0A1G6LJ07</accession>
<evidence type="ECO:0000256" key="1">
    <source>
        <dbReference type="ARBA" id="ARBA00007613"/>
    </source>
</evidence>
<dbReference type="SUPFAM" id="SSF56954">
    <property type="entry name" value="Outer membrane efflux proteins (OEP)"/>
    <property type="match status" value="1"/>
</dbReference>
<dbReference type="Proteomes" id="UP000198757">
    <property type="component" value="Unassembled WGS sequence"/>
</dbReference>
<protein>
    <submittedName>
        <fullName evidence="3">Efflux transporter, outer membrane factor (OMF) lipoprotein, NodT family</fullName>
    </submittedName>
</protein>
<name>A0A1G6LJ07_NIADE</name>
<dbReference type="Gene3D" id="1.20.1600.10">
    <property type="entry name" value="Outer membrane efflux proteins (OEP)"/>
    <property type="match status" value="1"/>
</dbReference>
<organism evidence="3 4">
    <name type="scientific">Niabella drilacis (strain DSM 25811 / CCM 8410 / CCUG 62505 / LMG 26954 / E90)</name>
    <dbReference type="NCBI Taxonomy" id="1285928"/>
    <lineage>
        <taxon>Bacteria</taxon>
        <taxon>Pseudomonadati</taxon>
        <taxon>Bacteroidota</taxon>
        <taxon>Chitinophagia</taxon>
        <taxon>Chitinophagales</taxon>
        <taxon>Chitinophagaceae</taxon>
        <taxon>Niabella</taxon>
    </lineage>
</organism>
<dbReference type="InterPro" id="IPR010131">
    <property type="entry name" value="MdtP/NodT-like"/>
</dbReference>
<keyword evidence="2" id="KW-0564">Palmitate</keyword>
<dbReference type="RefSeq" id="WP_090388969.1">
    <property type="nucleotide sequence ID" value="NZ_FMZO01000002.1"/>
</dbReference>
<dbReference type="OrthoDB" id="9770517at2"/>
<keyword evidence="2" id="KW-0472">Membrane</keyword>
<dbReference type="PANTHER" id="PTHR30203:SF33">
    <property type="entry name" value="BLR4455 PROTEIN"/>
    <property type="match status" value="1"/>
</dbReference>
<keyword evidence="4" id="KW-1185">Reference proteome</keyword>
<proteinExistence type="inferred from homology"/>
<gene>
    <name evidence="3" type="ORF">SAMN04487894_102358</name>
</gene>
<keyword evidence="2" id="KW-1134">Transmembrane beta strand</keyword>
<dbReference type="InterPro" id="IPR003423">
    <property type="entry name" value="OMP_efflux"/>
</dbReference>
<dbReference type="PROSITE" id="PS51257">
    <property type="entry name" value="PROKAR_LIPOPROTEIN"/>
    <property type="match status" value="1"/>
</dbReference>
<comment type="subcellular location">
    <subcellularLocation>
        <location evidence="2">Cell membrane</location>
        <topology evidence="2">Lipid-anchor</topology>
    </subcellularLocation>
</comment>
<evidence type="ECO:0000256" key="2">
    <source>
        <dbReference type="RuleBase" id="RU362097"/>
    </source>
</evidence>
<dbReference type="Pfam" id="PF02321">
    <property type="entry name" value="OEP"/>
    <property type="match status" value="2"/>
</dbReference>
<dbReference type="EMBL" id="FMZO01000002">
    <property type="protein sequence ID" value="SDC42937.1"/>
    <property type="molecule type" value="Genomic_DNA"/>
</dbReference>
<dbReference type="PANTHER" id="PTHR30203">
    <property type="entry name" value="OUTER MEMBRANE CATION EFFLUX PROTEIN"/>
    <property type="match status" value="1"/>
</dbReference>
<sequence length="478" mass="52684">MNYLNMKRRHTLQYLLPVIALLVTAASCKVGQAYKRPEVPLPQEFRAVATADTSSIADVEWKQFFTDPALQSLISKGVSYNYDLQIALKRVAASEQTLKQAKLLQLPQLSFSVTGQTTNPSNNSLNGLSIGSFIKKQHVEDFNAAFNLTWEADIWGKIRRQQEATMAGYLQTYEASKAVQTQIVSNIAQGYYNLLMLDEQLNIAKKNLALTDSTLRFTQLQRNAGEVTTLAVQQVEAQKQSTALLIPQLEQNIAIQENALSILTGSLPAAVERGKGLFSSDVPQWLTPGIPSAIVSRRPDVRAREMELITANAKAGIAQANMYPSLSITAQGGLNSYLANNWFNIPASLFGTLLGNVTQPVFQQRRLKTELETAKIQREQSVLEFRQSVLTAIGEVSDALVATEKLKEQKTIASNQADTLQLAIKNARLLFKSGMANYIEVLSAQSNVLQSELNLANIHRLQLSAAVDLYRSLGGGWK</sequence>
<evidence type="ECO:0000313" key="4">
    <source>
        <dbReference type="Proteomes" id="UP000198757"/>
    </source>
</evidence>
<dbReference type="Gene3D" id="2.20.200.10">
    <property type="entry name" value="Outer membrane efflux proteins (OEP)"/>
    <property type="match status" value="1"/>
</dbReference>
<keyword evidence="2 3" id="KW-0449">Lipoprotein</keyword>
<dbReference type="NCBIfam" id="TIGR01845">
    <property type="entry name" value="outer_NodT"/>
    <property type="match status" value="1"/>
</dbReference>
<keyword evidence="2" id="KW-0812">Transmembrane</keyword>
<dbReference type="AlphaFoldDB" id="A0A1G6LJ07"/>